<evidence type="ECO:0000256" key="5">
    <source>
        <dbReference type="SAM" id="MobiDB-lite"/>
    </source>
</evidence>
<name>A0A8H2WGT1_9AGAM</name>
<feature type="region of interest" description="Disordered" evidence="5">
    <location>
        <begin position="440"/>
        <end position="484"/>
    </location>
</feature>
<feature type="signal peptide" evidence="7">
    <location>
        <begin position="1"/>
        <end position="24"/>
    </location>
</feature>
<dbReference type="GO" id="GO:0016020">
    <property type="term" value="C:membrane"/>
    <property type="evidence" value="ECO:0007669"/>
    <property type="project" value="UniProtKB-SubCell"/>
</dbReference>
<comment type="subcellular location">
    <subcellularLocation>
        <location evidence="1">Membrane</location>
        <topology evidence="1">Single-pass membrane protein</topology>
    </subcellularLocation>
</comment>
<evidence type="ECO:0000256" key="6">
    <source>
        <dbReference type="SAM" id="Phobius"/>
    </source>
</evidence>
<keyword evidence="4 6" id="KW-0472">Membrane</keyword>
<dbReference type="AlphaFoldDB" id="A0A8H2WGT1"/>
<dbReference type="Proteomes" id="UP000663846">
    <property type="component" value="Unassembled WGS sequence"/>
</dbReference>
<protein>
    <recommendedName>
        <fullName evidence="10">Transmembrane protein</fullName>
    </recommendedName>
</protein>
<reference evidence="8" key="1">
    <citation type="submission" date="2021-01" db="EMBL/GenBank/DDBJ databases">
        <authorList>
            <person name="Kaushik A."/>
        </authorList>
    </citation>
    <scope>NUCLEOTIDE SEQUENCE</scope>
    <source>
        <strain evidence="8">AG1-1C</strain>
    </source>
</reference>
<comment type="caution">
    <text evidence="8">The sequence shown here is derived from an EMBL/GenBank/DDBJ whole genome shotgun (WGS) entry which is preliminary data.</text>
</comment>
<feature type="region of interest" description="Disordered" evidence="5">
    <location>
        <begin position="300"/>
        <end position="345"/>
    </location>
</feature>
<feature type="region of interest" description="Disordered" evidence="5">
    <location>
        <begin position="255"/>
        <end position="286"/>
    </location>
</feature>
<organism evidence="8 9">
    <name type="scientific">Rhizoctonia solani</name>
    <dbReference type="NCBI Taxonomy" id="456999"/>
    <lineage>
        <taxon>Eukaryota</taxon>
        <taxon>Fungi</taxon>
        <taxon>Dikarya</taxon>
        <taxon>Basidiomycota</taxon>
        <taxon>Agaricomycotina</taxon>
        <taxon>Agaricomycetes</taxon>
        <taxon>Cantharellales</taxon>
        <taxon>Ceratobasidiaceae</taxon>
        <taxon>Rhizoctonia</taxon>
    </lineage>
</organism>
<evidence type="ECO:0000313" key="8">
    <source>
        <dbReference type="EMBL" id="CAE6369119.1"/>
    </source>
</evidence>
<keyword evidence="7" id="KW-0732">Signal</keyword>
<feature type="compositionally biased region" description="Polar residues" evidence="5">
    <location>
        <begin position="332"/>
        <end position="341"/>
    </location>
</feature>
<evidence type="ECO:0000313" key="9">
    <source>
        <dbReference type="Proteomes" id="UP000663846"/>
    </source>
</evidence>
<evidence type="ECO:0000256" key="3">
    <source>
        <dbReference type="ARBA" id="ARBA00022989"/>
    </source>
</evidence>
<evidence type="ECO:0000256" key="1">
    <source>
        <dbReference type="ARBA" id="ARBA00004167"/>
    </source>
</evidence>
<proteinExistence type="predicted"/>
<gene>
    <name evidence="8" type="ORF">RDB_LOCUS24729</name>
</gene>
<keyword evidence="2 6" id="KW-0812">Transmembrane</keyword>
<sequence length="484" mass="50892">MFTLRQRWLLLALLLTSHLGTVCGGPINNELSLVARQATTTTEALTTQTASPTTAVSSTTAAPQTTVQSSATSVVASSVATSSVVSTTASATSITSSQSLTTTQTSTHTTSQTTSTTSNTSSSQSSSSSSTTSLSTSSASATATASSNIFDKSNRYFGYAIGVTVVVGIFVALLLVLVIRWVVQKFSKPKPSPITANAGAWRYSEDTELYSPGTVPNSANNTVSTIPLGRHKGIGAEMGEAQAFLSTESVTLYPPAKYTDEDTDPRRHSRSLSNASSSQATTTPYVQRRPISFLHNPPATHPAFIVDRDQDSNSGHGHLDAAELRGAPGASQEGQVNTTAPARSMPSMLIVRAGHSDAYRQPTLGSTNSNVSRTASTASAYSQPSAIHTPPPMPEMPPLPTPVTPRAQAQPRPHSRELSPDVSAALSTMQTSISVDTIPEDGLAHSQNNDHPTVRQTPGRMGWGRQAPSSVHSQSDLFFGHEQR</sequence>
<feature type="compositionally biased region" description="Polar residues" evidence="5">
    <location>
        <begin position="363"/>
        <end position="386"/>
    </location>
</feature>
<feature type="transmembrane region" description="Helical" evidence="6">
    <location>
        <begin position="156"/>
        <end position="183"/>
    </location>
</feature>
<feature type="region of interest" description="Disordered" evidence="5">
    <location>
        <begin position="43"/>
        <end position="63"/>
    </location>
</feature>
<evidence type="ECO:0000256" key="2">
    <source>
        <dbReference type="ARBA" id="ARBA00022692"/>
    </source>
</evidence>
<dbReference type="GO" id="GO:0071944">
    <property type="term" value="C:cell periphery"/>
    <property type="evidence" value="ECO:0007669"/>
    <property type="project" value="UniProtKB-ARBA"/>
</dbReference>
<keyword evidence="3 6" id="KW-1133">Transmembrane helix</keyword>
<accession>A0A8H2WGT1</accession>
<dbReference type="EMBL" id="CAJMWS010000122">
    <property type="protein sequence ID" value="CAE6369119.1"/>
    <property type="molecule type" value="Genomic_DNA"/>
</dbReference>
<feature type="region of interest" description="Disordered" evidence="5">
    <location>
        <begin position="359"/>
        <end position="423"/>
    </location>
</feature>
<dbReference type="InterPro" id="IPR051694">
    <property type="entry name" value="Immunoregulatory_rcpt-like"/>
</dbReference>
<feature type="compositionally biased region" description="Basic and acidic residues" evidence="5">
    <location>
        <begin position="306"/>
        <end position="323"/>
    </location>
</feature>
<evidence type="ECO:0000256" key="7">
    <source>
        <dbReference type="SAM" id="SignalP"/>
    </source>
</evidence>
<feature type="chain" id="PRO_5034905439" description="Transmembrane protein" evidence="7">
    <location>
        <begin position="25"/>
        <end position="484"/>
    </location>
</feature>
<dbReference type="PANTHER" id="PTHR15549">
    <property type="entry name" value="PAIRED IMMUNOGLOBULIN-LIKE TYPE 2 RECEPTOR"/>
    <property type="match status" value="1"/>
</dbReference>
<evidence type="ECO:0008006" key="10">
    <source>
        <dbReference type="Google" id="ProtNLM"/>
    </source>
</evidence>
<feature type="compositionally biased region" description="Polar residues" evidence="5">
    <location>
        <begin position="445"/>
        <end position="456"/>
    </location>
</feature>
<feature type="compositionally biased region" description="Pro residues" evidence="5">
    <location>
        <begin position="389"/>
        <end position="403"/>
    </location>
</feature>
<evidence type="ECO:0000256" key="4">
    <source>
        <dbReference type="ARBA" id="ARBA00023136"/>
    </source>
</evidence>
<feature type="compositionally biased region" description="Polar residues" evidence="5">
    <location>
        <begin position="467"/>
        <end position="476"/>
    </location>
</feature>
<feature type="region of interest" description="Disordered" evidence="5">
    <location>
        <begin position="97"/>
        <end position="137"/>
    </location>
</feature>